<proteinExistence type="predicted"/>
<reference evidence="1 2" key="1">
    <citation type="submission" date="2022-03" db="EMBL/GenBank/DDBJ databases">
        <authorList>
            <person name="Nunn A."/>
            <person name="Chopra R."/>
            <person name="Nunn A."/>
            <person name="Contreras Garrido A."/>
        </authorList>
    </citation>
    <scope>NUCLEOTIDE SEQUENCE [LARGE SCALE GENOMIC DNA]</scope>
</reference>
<dbReference type="AlphaFoldDB" id="A0AAU9RXT6"/>
<evidence type="ECO:0000313" key="1">
    <source>
        <dbReference type="EMBL" id="CAH2051543.1"/>
    </source>
</evidence>
<name>A0AAU9RXT6_THLAR</name>
<organism evidence="1 2">
    <name type="scientific">Thlaspi arvense</name>
    <name type="common">Field penny-cress</name>
    <dbReference type="NCBI Taxonomy" id="13288"/>
    <lineage>
        <taxon>Eukaryota</taxon>
        <taxon>Viridiplantae</taxon>
        <taxon>Streptophyta</taxon>
        <taxon>Embryophyta</taxon>
        <taxon>Tracheophyta</taxon>
        <taxon>Spermatophyta</taxon>
        <taxon>Magnoliopsida</taxon>
        <taxon>eudicotyledons</taxon>
        <taxon>Gunneridae</taxon>
        <taxon>Pentapetalae</taxon>
        <taxon>rosids</taxon>
        <taxon>malvids</taxon>
        <taxon>Brassicales</taxon>
        <taxon>Brassicaceae</taxon>
        <taxon>Thlaspideae</taxon>
        <taxon>Thlaspi</taxon>
    </lineage>
</organism>
<dbReference type="PANTHER" id="PTHR37705">
    <property type="entry name" value="BNAA08G11710D PROTEIN"/>
    <property type="match status" value="1"/>
</dbReference>
<dbReference type="Proteomes" id="UP000836841">
    <property type="component" value="Chromosome 3"/>
</dbReference>
<protein>
    <submittedName>
        <fullName evidence="1">Uncharacterized protein</fullName>
    </submittedName>
</protein>
<dbReference type="EMBL" id="OU466859">
    <property type="protein sequence ID" value="CAH2051543.1"/>
    <property type="molecule type" value="Genomic_DNA"/>
</dbReference>
<evidence type="ECO:0000313" key="2">
    <source>
        <dbReference type="Proteomes" id="UP000836841"/>
    </source>
</evidence>
<gene>
    <name evidence="1" type="ORF">TAV2_LOCUS9361</name>
</gene>
<sequence>MVIKRIELCIEMVKIATELVVVVADAVRVFLINTSPPPPALLRHGPYYYSASSSQHSAYIIGYV</sequence>
<dbReference type="PANTHER" id="PTHR37705:SF1">
    <property type="entry name" value="TRANSMEMBRANE PROTEIN"/>
    <property type="match status" value="1"/>
</dbReference>
<keyword evidence="2" id="KW-1185">Reference proteome</keyword>
<accession>A0AAU9RXT6</accession>